<evidence type="ECO:0000313" key="1">
    <source>
        <dbReference type="EMBL" id="ALO24719.1"/>
    </source>
</evidence>
<dbReference type="EMBL" id="CP012032">
    <property type="protein sequence ID" value="ALO28616.1"/>
    <property type="molecule type" value="Genomic_DNA"/>
</dbReference>
<proteinExistence type="predicted"/>
<reference evidence="2 3" key="1">
    <citation type="journal article" date="2015" name="PLoS Negl. Trop. Dis.">
        <title>Distribution of Plasmids in Distinct Leptospira Pathogenic Species.</title>
        <authorList>
            <person name="Wang Y."/>
            <person name="Zhuang X."/>
            <person name="Zhong Y."/>
            <person name="Zhang C."/>
            <person name="Zhang Y."/>
            <person name="Zeng L."/>
            <person name="Zhu Y."/>
            <person name="He P."/>
            <person name="Dong K."/>
            <person name="Pal U."/>
            <person name="Guo X."/>
            <person name="Qin J."/>
        </authorList>
    </citation>
    <scope>NUCLEOTIDE SEQUENCE [LARGE SCALE GENOMIC DNA]</scope>
    <source>
        <strain evidence="2 3">56604</strain>
        <plasmid evidence="2">lbp2</plasmid>
        <plasmid evidence="3">Plasmid lbp2</plasmid>
    </source>
</reference>
<gene>
    <name evidence="1" type="ORF">LBBP_00359</name>
    <name evidence="2" type="ORF">LBBP_04519</name>
</gene>
<accession>A0A0S2IYB5</accession>
<dbReference type="Proteomes" id="UP000058857">
    <property type="component" value="Plasmid lbp2"/>
</dbReference>
<dbReference type="EMBL" id="CP012029">
    <property type="protein sequence ID" value="ALO24719.1"/>
    <property type="molecule type" value="Genomic_DNA"/>
</dbReference>
<dbReference type="AlphaFoldDB" id="A0A0S2IYB5"/>
<keyword evidence="2" id="KW-0614">Plasmid</keyword>
<dbReference type="Proteomes" id="UP000058857">
    <property type="component" value="Chromosome 1"/>
</dbReference>
<name>A0A0S2IYB5_LEPBO</name>
<organism evidence="2">
    <name type="scientific">Leptospira borgpetersenii serovar Ballum</name>
    <dbReference type="NCBI Taxonomy" id="280505"/>
    <lineage>
        <taxon>Bacteria</taxon>
        <taxon>Pseudomonadati</taxon>
        <taxon>Spirochaetota</taxon>
        <taxon>Spirochaetia</taxon>
        <taxon>Leptospirales</taxon>
        <taxon>Leptospiraceae</taxon>
        <taxon>Leptospira</taxon>
    </lineage>
</organism>
<sequence length="38" mass="4320">MKKEVKINLFLVLRSDKIKTHTNGIEWNSNSALSSYPG</sequence>
<evidence type="ECO:0000313" key="3">
    <source>
        <dbReference type="Proteomes" id="UP000058857"/>
    </source>
</evidence>
<protein>
    <submittedName>
        <fullName evidence="2">Uncharacterized protein</fullName>
    </submittedName>
</protein>
<geneLocation type="plasmid" evidence="2 3">
    <name>lbp2</name>
</geneLocation>
<evidence type="ECO:0000313" key="2">
    <source>
        <dbReference type="EMBL" id="ALO28616.1"/>
    </source>
</evidence>